<dbReference type="InterPro" id="IPR019734">
    <property type="entry name" value="TPR_rpt"/>
</dbReference>
<organism evidence="1 2">
    <name type="scientific">Candidatus Blautia stercoripullorum</name>
    <dbReference type="NCBI Taxonomy" id="2838502"/>
    <lineage>
        <taxon>Bacteria</taxon>
        <taxon>Bacillati</taxon>
        <taxon>Bacillota</taxon>
        <taxon>Clostridia</taxon>
        <taxon>Lachnospirales</taxon>
        <taxon>Lachnospiraceae</taxon>
        <taxon>Blautia</taxon>
    </lineage>
</organism>
<dbReference type="InterPro" id="IPR029044">
    <property type="entry name" value="Nucleotide-diphossugar_trans"/>
</dbReference>
<dbReference type="SUPFAM" id="SSF53448">
    <property type="entry name" value="Nucleotide-diphospho-sugar transferases"/>
    <property type="match status" value="1"/>
</dbReference>
<evidence type="ECO:0000313" key="1">
    <source>
        <dbReference type="EMBL" id="HJD40317.1"/>
    </source>
</evidence>
<dbReference type="EMBL" id="DWUX01000178">
    <property type="protein sequence ID" value="HJD40317.1"/>
    <property type="molecule type" value="Genomic_DNA"/>
</dbReference>
<name>A0A9D2RB12_9FIRM</name>
<dbReference type="SMART" id="SM00028">
    <property type="entry name" value="TPR"/>
    <property type="match status" value="4"/>
</dbReference>
<sequence>MSHYKIYVYAISKNEEAFAEEWVRSMEEADGIFVTDTGSQDKTVEILRNNHVYVFQEEIRPWRFDTARNISLSHVPFDADICVCTDLDEKFLPGWRSALENTWQPGTHMGNYLYNWSLTPEGRPYVQMLYFKIHSRFDYIWEYPVHECLRYTGIIPEKKLFIPGLILNHYPDARKSRSSYLPLLQLGVRESPMNPRMSYYLGREYMYQGQWENCIQELSRYLALPSAMWREERWAAMRWIAASYARLSEIPKAFSWYFRAIAQAPDIRDAYVEAALLSYSLSDWETCFYMCHRALQISEKSSVFVNAGYAWDHTPYDLSAIACFHLKMYNRSLEHAQKALELSPEDPRLRGNLNIISAYASNPGYL</sequence>
<proteinExistence type="predicted"/>
<dbReference type="Gene3D" id="1.25.40.10">
    <property type="entry name" value="Tetratricopeptide repeat domain"/>
    <property type="match status" value="1"/>
</dbReference>
<dbReference type="GO" id="GO:0016740">
    <property type="term" value="F:transferase activity"/>
    <property type="evidence" value="ECO:0007669"/>
    <property type="project" value="UniProtKB-KW"/>
</dbReference>
<gene>
    <name evidence="1" type="ORF">H9913_09835</name>
</gene>
<protein>
    <submittedName>
        <fullName evidence="1">Glycosyl transferase family 2</fullName>
    </submittedName>
</protein>
<reference evidence="1" key="2">
    <citation type="submission" date="2021-04" db="EMBL/GenBank/DDBJ databases">
        <authorList>
            <person name="Gilroy R."/>
        </authorList>
    </citation>
    <scope>NUCLEOTIDE SEQUENCE</scope>
    <source>
        <strain evidence="1">ChiW19-6364</strain>
    </source>
</reference>
<dbReference type="AlphaFoldDB" id="A0A9D2RB12"/>
<reference evidence="1" key="1">
    <citation type="journal article" date="2021" name="PeerJ">
        <title>Extensive microbial diversity within the chicken gut microbiome revealed by metagenomics and culture.</title>
        <authorList>
            <person name="Gilroy R."/>
            <person name="Ravi A."/>
            <person name="Getino M."/>
            <person name="Pursley I."/>
            <person name="Horton D.L."/>
            <person name="Alikhan N.F."/>
            <person name="Baker D."/>
            <person name="Gharbi K."/>
            <person name="Hall N."/>
            <person name="Watson M."/>
            <person name="Adriaenssens E.M."/>
            <person name="Foster-Nyarko E."/>
            <person name="Jarju S."/>
            <person name="Secka A."/>
            <person name="Antonio M."/>
            <person name="Oren A."/>
            <person name="Chaudhuri R.R."/>
            <person name="La Ragione R."/>
            <person name="Hildebrand F."/>
            <person name="Pallen M.J."/>
        </authorList>
    </citation>
    <scope>NUCLEOTIDE SEQUENCE</scope>
    <source>
        <strain evidence="1">ChiW19-6364</strain>
    </source>
</reference>
<keyword evidence="1" id="KW-0808">Transferase</keyword>
<evidence type="ECO:0000313" key="2">
    <source>
        <dbReference type="Proteomes" id="UP000823850"/>
    </source>
</evidence>
<accession>A0A9D2RB12</accession>
<dbReference type="SUPFAM" id="SSF48452">
    <property type="entry name" value="TPR-like"/>
    <property type="match status" value="1"/>
</dbReference>
<dbReference type="InterPro" id="IPR011990">
    <property type="entry name" value="TPR-like_helical_dom_sf"/>
</dbReference>
<dbReference type="Gene3D" id="3.90.550.10">
    <property type="entry name" value="Spore Coat Polysaccharide Biosynthesis Protein SpsA, Chain A"/>
    <property type="match status" value="1"/>
</dbReference>
<comment type="caution">
    <text evidence="1">The sequence shown here is derived from an EMBL/GenBank/DDBJ whole genome shotgun (WGS) entry which is preliminary data.</text>
</comment>
<dbReference type="Proteomes" id="UP000823850">
    <property type="component" value="Unassembled WGS sequence"/>
</dbReference>